<protein>
    <submittedName>
        <fullName evidence="1">Uncharacterized protein</fullName>
    </submittedName>
</protein>
<keyword evidence="2" id="KW-1185">Reference proteome</keyword>
<feature type="non-terminal residue" evidence="1">
    <location>
        <position position="1"/>
    </location>
</feature>
<name>A0ABD2AGL9_VESMC</name>
<evidence type="ECO:0000313" key="2">
    <source>
        <dbReference type="Proteomes" id="UP001607303"/>
    </source>
</evidence>
<evidence type="ECO:0000313" key="1">
    <source>
        <dbReference type="EMBL" id="KAL2719764.1"/>
    </source>
</evidence>
<dbReference type="Proteomes" id="UP001607303">
    <property type="component" value="Unassembled WGS sequence"/>
</dbReference>
<dbReference type="EMBL" id="JAYRBN010000119">
    <property type="protein sequence ID" value="KAL2719764.1"/>
    <property type="molecule type" value="Genomic_DNA"/>
</dbReference>
<accession>A0ABD2AGL9</accession>
<gene>
    <name evidence="1" type="ORF">V1477_021258</name>
</gene>
<organism evidence="1 2">
    <name type="scientific">Vespula maculifrons</name>
    <name type="common">Eastern yellow jacket</name>
    <name type="synonym">Wasp</name>
    <dbReference type="NCBI Taxonomy" id="7453"/>
    <lineage>
        <taxon>Eukaryota</taxon>
        <taxon>Metazoa</taxon>
        <taxon>Ecdysozoa</taxon>
        <taxon>Arthropoda</taxon>
        <taxon>Hexapoda</taxon>
        <taxon>Insecta</taxon>
        <taxon>Pterygota</taxon>
        <taxon>Neoptera</taxon>
        <taxon>Endopterygota</taxon>
        <taxon>Hymenoptera</taxon>
        <taxon>Apocrita</taxon>
        <taxon>Aculeata</taxon>
        <taxon>Vespoidea</taxon>
        <taxon>Vespidae</taxon>
        <taxon>Vespinae</taxon>
        <taxon>Vespula</taxon>
    </lineage>
</organism>
<dbReference type="AlphaFoldDB" id="A0ABD2AGL9"/>
<reference evidence="1 2" key="1">
    <citation type="journal article" date="2024" name="Ann. Entomol. Soc. Am.">
        <title>Genomic analyses of the southern and eastern yellowjacket wasps (Hymenoptera: Vespidae) reveal evolutionary signatures of social life.</title>
        <authorList>
            <person name="Catto M.A."/>
            <person name="Caine P.B."/>
            <person name="Orr S.E."/>
            <person name="Hunt B.G."/>
            <person name="Goodisman M.A.D."/>
        </authorList>
    </citation>
    <scope>NUCLEOTIDE SEQUENCE [LARGE SCALE GENOMIC DNA]</scope>
    <source>
        <strain evidence="1">232</strain>
        <tissue evidence="1">Head and thorax</tissue>
    </source>
</reference>
<comment type="caution">
    <text evidence="1">The sequence shown here is derived from an EMBL/GenBank/DDBJ whole genome shotgun (WGS) entry which is preliminary data.</text>
</comment>
<sequence>FDFFLTVLFLHQWYKAVEDQDSKIAPCFYICIEHAAFQVCIIVCVIEALIEGSKGKHLIAPRKNAVLETATNINGPLTKKTKLVSPACTDLIISLPAWTKDTRACITPISVTIARDAIRLLHSRSTSFHVVLVQDSTRA</sequence>
<proteinExistence type="predicted"/>